<dbReference type="PROSITE" id="PS01266">
    <property type="entry name" value="ADENYLOSUCCIN_SYN_1"/>
    <property type="match status" value="1"/>
</dbReference>
<protein>
    <submittedName>
        <fullName evidence="8">Adenylosuccinate synthase</fullName>
    </submittedName>
</protein>
<organism evidence="8">
    <name type="scientific">mine drainage metagenome</name>
    <dbReference type="NCBI Taxonomy" id="410659"/>
    <lineage>
        <taxon>unclassified sequences</taxon>
        <taxon>metagenomes</taxon>
        <taxon>ecological metagenomes</taxon>
    </lineage>
</organism>
<dbReference type="GO" id="GO:0046040">
    <property type="term" value="P:IMP metabolic process"/>
    <property type="evidence" value="ECO:0007669"/>
    <property type="project" value="TreeGrafter"/>
</dbReference>
<evidence type="ECO:0000256" key="5">
    <source>
        <dbReference type="ARBA" id="ARBA00022842"/>
    </source>
</evidence>
<evidence type="ECO:0000256" key="3">
    <source>
        <dbReference type="ARBA" id="ARBA00022741"/>
    </source>
</evidence>
<gene>
    <name evidence="8" type="ORF">B1B_16955</name>
</gene>
<evidence type="ECO:0000313" key="8">
    <source>
        <dbReference type="EMBL" id="EQD35092.1"/>
    </source>
</evidence>
<feature type="region of interest" description="Disordered" evidence="7">
    <location>
        <begin position="118"/>
        <end position="164"/>
    </location>
</feature>
<name>T0YTD6_9ZZZZ</name>
<keyword evidence="5" id="KW-0460">Magnesium</keyword>
<dbReference type="SUPFAM" id="SSF52540">
    <property type="entry name" value="P-loop containing nucleoside triphosphate hydrolases"/>
    <property type="match status" value="1"/>
</dbReference>
<dbReference type="InterPro" id="IPR001114">
    <property type="entry name" value="Adenylosuccinate_synthetase"/>
</dbReference>
<reference evidence="8" key="2">
    <citation type="journal article" date="2014" name="ISME J.">
        <title>Microbial stratification in low pH oxic and suboxic macroscopic growths along an acid mine drainage.</title>
        <authorList>
            <person name="Mendez-Garcia C."/>
            <person name="Mesa V."/>
            <person name="Sprenger R.R."/>
            <person name="Richter M."/>
            <person name="Diez M.S."/>
            <person name="Solano J."/>
            <person name="Bargiela R."/>
            <person name="Golyshina O.V."/>
            <person name="Manteca A."/>
            <person name="Ramos J.L."/>
            <person name="Gallego J.R."/>
            <person name="Llorente I."/>
            <person name="Martins Dos Santos V.A."/>
            <person name="Jensen O.N."/>
            <person name="Pelaez A.I."/>
            <person name="Sanchez J."/>
            <person name="Ferrer M."/>
        </authorList>
    </citation>
    <scope>NUCLEOTIDE SEQUENCE</scope>
</reference>
<comment type="caution">
    <text evidence="8">The sequence shown here is derived from an EMBL/GenBank/DDBJ whole genome shotgun (WGS) entry which is preliminary data.</text>
</comment>
<evidence type="ECO:0000256" key="4">
    <source>
        <dbReference type="ARBA" id="ARBA00022755"/>
    </source>
</evidence>
<dbReference type="InterPro" id="IPR042109">
    <property type="entry name" value="Adenylosuccinate_synth_dom1"/>
</dbReference>
<feature type="compositionally biased region" description="Basic residues" evidence="7">
    <location>
        <begin position="130"/>
        <end position="143"/>
    </location>
</feature>
<proteinExistence type="inferred from homology"/>
<dbReference type="GO" id="GO:0005737">
    <property type="term" value="C:cytoplasm"/>
    <property type="evidence" value="ECO:0007669"/>
    <property type="project" value="TreeGrafter"/>
</dbReference>
<dbReference type="GO" id="GO:0005525">
    <property type="term" value="F:GTP binding"/>
    <property type="evidence" value="ECO:0007669"/>
    <property type="project" value="UniProtKB-KW"/>
</dbReference>
<dbReference type="GO" id="GO:0046872">
    <property type="term" value="F:metal ion binding"/>
    <property type="evidence" value="ECO:0007669"/>
    <property type="project" value="UniProtKB-KW"/>
</dbReference>
<dbReference type="AlphaFoldDB" id="T0YTD6"/>
<reference evidence="8" key="1">
    <citation type="submission" date="2013-08" db="EMBL/GenBank/DDBJ databases">
        <authorList>
            <person name="Mendez C."/>
            <person name="Richter M."/>
            <person name="Ferrer M."/>
            <person name="Sanchez J."/>
        </authorList>
    </citation>
    <scope>NUCLEOTIDE SEQUENCE</scope>
</reference>
<dbReference type="GO" id="GO:0004019">
    <property type="term" value="F:adenylosuccinate synthase activity"/>
    <property type="evidence" value="ECO:0007669"/>
    <property type="project" value="InterPro"/>
</dbReference>
<evidence type="ECO:0000256" key="7">
    <source>
        <dbReference type="SAM" id="MobiDB-lite"/>
    </source>
</evidence>
<evidence type="ECO:0000256" key="1">
    <source>
        <dbReference type="ARBA" id="ARBA00022598"/>
    </source>
</evidence>
<dbReference type="PANTHER" id="PTHR11846">
    <property type="entry name" value="ADENYLOSUCCINATE SYNTHETASE"/>
    <property type="match status" value="1"/>
</dbReference>
<accession>T0YTD6</accession>
<dbReference type="GO" id="GO:0044208">
    <property type="term" value="P:'de novo' AMP biosynthetic process"/>
    <property type="evidence" value="ECO:0007669"/>
    <property type="project" value="TreeGrafter"/>
</dbReference>
<feature type="compositionally biased region" description="Low complexity" evidence="7">
    <location>
        <begin position="120"/>
        <end position="129"/>
    </location>
</feature>
<keyword evidence="2" id="KW-0479">Metal-binding</keyword>
<keyword evidence="4" id="KW-0658">Purine biosynthesis</keyword>
<sequence>MGIRTSVRVVLGAQFGDEAKGKISDFLASDAQYVVRSGGGPNTGHTIELPEGKIVLHLLACGVLRHGVTGISGPGMVINPFQIHDEILDLERRQLLRGRVVISDRAHVLLPIHELEDALGGRPPRAAGPGRRHRHDPARRRTGPTRTGTGAGGSAWGTSPGPPS</sequence>
<evidence type="ECO:0000256" key="2">
    <source>
        <dbReference type="ARBA" id="ARBA00022723"/>
    </source>
</evidence>
<dbReference type="HAMAP" id="MF_00011">
    <property type="entry name" value="Adenylosucc_synth"/>
    <property type="match status" value="1"/>
</dbReference>
<evidence type="ECO:0000256" key="6">
    <source>
        <dbReference type="ARBA" id="ARBA00023134"/>
    </source>
</evidence>
<keyword evidence="6" id="KW-0342">GTP-binding</keyword>
<dbReference type="Pfam" id="PF00709">
    <property type="entry name" value="Adenylsucc_synt"/>
    <property type="match status" value="1"/>
</dbReference>
<dbReference type="InterPro" id="IPR018220">
    <property type="entry name" value="Adenylosuccin_syn_GTP-bd"/>
</dbReference>
<dbReference type="PANTHER" id="PTHR11846:SF0">
    <property type="entry name" value="ADENYLOSUCCINATE SYNTHETASE"/>
    <property type="match status" value="1"/>
</dbReference>
<dbReference type="Gene3D" id="3.40.440.10">
    <property type="entry name" value="Adenylosuccinate Synthetase, subunit A, domain 1"/>
    <property type="match status" value="1"/>
</dbReference>
<dbReference type="InterPro" id="IPR027417">
    <property type="entry name" value="P-loop_NTPase"/>
</dbReference>
<dbReference type="EMBL" id="AUZY01011314">
    <property type="protein sequence ID" value="EQD35092.1"/>
    <property type="molecule type" value="Genomic_DNA"/>
</dbReference>
<keyword evidence="1" id="KW-0436">Ligase</keyword>
<dbReference type="SMART" id="SM00788">
    <property type="entry name" value="Adenylsucc_synt"/>
    <property type="match status" value="1"/>
</dbReference>
<keyword evidence="3" id="KW-0547">Nucleotide-binding</keyword>